<evidence type="ECO:0000256" key="7">
    <source>
        <dbReference type="ARBA" id="ARBA00023033"/>
    </source>
</evidence>
<comment type="subcellular location">
    <subcellularLocation>
        <location evidence="10">Mitochondrion outer membrane</location>
    </subcellularLocation>
</comment>
<organism evidence="13 14">
    <name type="scientific">Rhizoctonia solani</name>
    <dbReference type="NCBI Taxonomy" id="456999"/>
    <lineage>
        <taxon>Eukaryota</taxon>
        <taxon>Fungi</taxon>
        <taxon>Dikarya</taxon>
        <taxon>Basidiomycota</taxon>
        <taxon>Agaricomycotina</taxon>
        <taxon>Agaricomycetes</taxon>
        <taxon>Cantharellales</taxon>
        <taxon>Ceratobasidiaceae</taxon>
        <taxon>Rhizoctonia</taxon>
    </lineage>
</organism>
<dbReference type="GO" id="GO:0070189">
    <property type="term" value="P:kynurenine metabolic process"/>
    <property type="evidence" value="ECO:0007669"/>
    <property type="project" value="TreeGrafter"/>
</dbReference>
<keyword evidence="4 10" id="KW-0274">FAD</keyword>
<dbReference type="GO" id="GO:0004502">
    <property type="term" value="F:kynurenine 3-monooxygenase activity"/>
    <property type="evidence" value="ECO:0007669"/>
    <property type="project" value="UniProtKB-UniRule"/>
</dbReference>
<evidence type="ECO:0000256" key="1">
    <source>
        <dbReference type="ARBA" id="ARBA00001974"/>
    </source>
</evidence>
<keyword evidence="3 10" id="KW-0662">Pyridine nucleotide biosynthesis</keyword>
<keyword evidence="10" id="KW-0472">Membrane</keyword>
<reference evidence="13" key="1">
    <citation type="submission" date="2020-09" db="EMBL/GenBank/DDBJ databases">
        <title>Comparative genome analyses of four rice-infecting Rhizoctonia solani isolates reveal extensive enrichment of homogalacturonan modification genes.</title>
        <authorList>
            <person name="Lee D.-Y."/>
            <person name="Jeon J."/>
            <person name="Kim K.-T."/>
            <person name="Cheong K."/>
            <person name="Song H."/>
            <person name="Choi G."/>
            <person name="Ko J."/>
            <person name="Opiyo S.O."/>
            <person name="Zuo S."/>
            <person name="Madhav S."/>
            <person name="Lee Y.-H."/>
            <person name="Wang G.-L."/>
        </authorList>
    </citation>
    <scope>NUCLEOTIDE SEQUENCE</scope>
    <source>
        <strain evidence="13">AG1-IA YN-7</strain>
    </source>
</reference>
<dbReference type="GO" id="GO:0005741">
    <property type="term" value="C:mitochondrial outer membrane"/>
    <property type="evidence" value="ECO:0007669"/>
    <property type="project" value="UniProtKB-SubCell"/>
</dbReference>
<feature type="domain" description="FAD-binding" evidence="11">
    <location>
        <begin position="308"/>
        <end position="348"/>
    </location>
</feature>
<keyword evidence="7 10" id="KW-0503">Monooxygenase</keyword>
<keyword evidence="2 10" id="KW-0285">Flavoprotein</keyword>
<comment type="pathway">
    <text evidence="10">Cofactor biosynthesis; NAD(+) biosynthesis; quinolinate from L-kynurenine: step 1/3.</text>
</comment>
<dbReference type="AlphaFoldDB" id="A0A8H7HCW7"/>
<dbReference type="GO" id="GO:0019805">
    <property type="term" value="P:quinolinate biosynthetic process"/>
    <property type="evidence" value="ECO:0007669"/>
    <property type="project" value="UniProtKB-UniRule"/>
</dbReference>
<keyword evidence="10" id="KW-1000">Mitochondrion outer membrane</keyword>
<evidence type="ECO:0000256" key="3">
    <source>
        <dbReference type="ARBA" id="ARBA00022642"/>
    </source>
</evidence>
<dbReference type="FunFam" id="3.50.50.60:FF:000129">
    <property type="entry name" value="Kynurenine 3-monooxygenase"/>
    <property type="match status" value="1"/>
</dbReference>
<dbReference type="InterPro" id="IPR023753">
    <property type="entry name" value="FAD/NAD-binding_dom"/>
</dbReference>
<dbReference type="PANTHER" id="PTHR46028:SF2">
    <property type="entry name" value="KYNURENINE 3-MONOOXYGENASE"/>
    <property type="match status" value="1"/>
</dbReference>
<comment type="caution">
    <text evidence="13">The sequence shown here is derived from an EMBL/GenBank/DDBJ whole genome shotgun (WGS) entry which is preliminary data.</text>
</comment>
<dbReference type="HAMAP" id="MF_01971">
    <property type="entry name" value="Kynurenine_monooxygenase"/>
    <property type="match status" value="1"/>
</dbReference>
<dbReference type="UniPathway" id="UPA00253">
    <property type="reaction ID" value="UER00328"/>
</dbReference>
<proteinExistence type="inferred from homology"/>
<evidence type="ECO:0000256" key="2">
    <source>
        <dbReference type="ARBA" id="ARBA00022630"/>
    </source>
</evidence>
<dbReference type="EMBL" id="JACYCC010000035">
    <property type="protein sequence ID" value="KAF8682440.1"/>
    <property type="molecule type" value="Genomic_DNA"/>
</dbReference>
<evidence type="ECO:0000256" key="5">
    <source>
        <dbReference type="ARBA" id="ARBA00022857"/>
    </source>
</evidence>
<evidence type="ECO:0000256" key="6">
    <source>
        <dbReference type="ARBA" id="ARBA00023002"/>
    </source>
</evidence>
<evidence type="ECO:0000259" key="11">
    <source>
        <dbReference type="Pfam" id="PF01494"/>
    </source>
</evidence>
<dbReference type="Gene3D" id="3.50.50.60">
    <property type="entry name" value="FAD/NAD(P)-binding domain"/>
    <property type="match status" value="1"/>
</dbReference>
<dbReference type="SUPFAM" id="SSF51905">
    <property type="entry name" value="FAD/NAD(P)-binding domain"/>
    <property type="match status" value="2"/>
</dbReference>
<comment type="catalytic activity">
    <reaction evidence="9 10">
        <text>L-kynurenine + NADPH + O2 + H(+) = 3-hydroxy-L-kynurenine + NADP(+) + H2O</text>
        <dbReference type="Rhea" id="RHEA:20545"/>
        <dbReference type="ChEBI" id="CHEBI:15377"/>
        <dbReference type="ChEBI" id="CHEBI:15378"/>
        <dbReference type="ChEBI" id="CHEBI:15379"/>
        <dbReference type="ChEBI" id="CHEBI:57783"/>
        <dbReference type="ChEBI" id="CHEBI:57959"/>
        <dbReference type="ChEBI" id="CHEBI:58125"/>
        <dbReference type="ChEBI" id="CHEBI:58349"/>
        <dbReference type="EC" id="1.14.13.9"/>
    </reaction>
</comment>
<dbReference type="Gene3D" id="3.50.50.100">
    <property type="match status" value="1"/>
</dbReference>
<evidence type="ECO:0000256" key="4">
    <source>
        <dbReference type="ARBA" id="ARBA00022827"/>
    </source>
</evidence>
<protein>
    <recommendedName>
        <fullName evidence="10">Kynurenine 3-monooxygenase</fullName>
        <ecNumber evidence="10">1.14.13.9</ecNumber>
    </recommendedName>
    <alternativeName>
        <fullName evidence="10">Biosynthesis of nicotinic acid protein 4</fullName>
    </alternativeName>
    <alternativeName>
        <fullName evidence="10">Kynurenine 3-hydroxylase</fullName>
    </alternativeName>
</protein>
<dbReference type="GO" id="GO:0006569">
    <property type="term" value="P:L-tryptophan catabolic process"/>
    <property type="evidence" value="ECO:0007669"/>
    <property type="project" value="UniProtKB-UniRule"/>
</dbReference>
<evidence type="ECO:0000313" key="13">
    <source>
        <dbReference type="EMBL" id="KAF8682440.1"/>
    </source>
</evidence>
<dbReference type="InterPro" id="IPR036188">
    <property type="entry name" value="FAD/NAD-bd_sf"/>
</dbReference>
<feature type="domain" description="FAD/NAD(P)-binding" evidence="12">
    <location>
        <begin position="534"/>
        <end position="786"/>
    </location>
</feature>
<keyword evidence="8 10" id="KW-0496">Mitochondrion</keyword>
<evidence type="ECO:0000259" key="12">
    <source>
        <dbReference type="Pfam" id="PF07992"/>
    </source>
</evidence>
<evidence type="ECO:0000256" key="10">
    <source>
        <dbReference type="HAMAP-Rule" id="MF_03018"/>
    </source>
</evidence>
<dbReference type="GO" id="GO:0043420">
    <property type="term" value="P:anthranilate metabolic process"/>
    <property type="evidence" value="ECO:0007669"/>
    <property type="project" value="UniProtKB-UniRule"/>
</dbReference>
<comment type="cofactor">
    <cofactor evidence="1 10">
        <name>FAD</name>
        <dbReference type="ChEBI" id="CHEBI:57692"/>
    </cofactor>
</comment>
<sequence>MADKQGEFLRARKVVVVGAGPVGCLSALSFAKQGWEVEVFEARPDMRELEAKANLSLRSINLAISSRGISALCVVDPAIAERFMKNVIPMHGRMIHDNLGQCHSQLYDRDGQAINSIDRGLLNIGLLDELSSYQNIRLHFRTKLSTVDFNSRIATFSAGKNPFDVQFDLCIGADGSYSNVRRQMMRVVRMDYQQEYLPHDYIELSIPPGRGTNGKPTFLLDPNHLHIWPRHSFMLIALPNKDRSFTCTLFAPTKDLDTLDTTDKFVAWFEVHFRDALAHIGRDRLVASFERNPRNSLICVKCFKQANPYHYKDRAIIIGDAAHAMTPFYGQGLNCGLEDVRVLMNTLLSFGVSSTVSATEAPSEDKQLSQALAYYSEHRHQDLVAICDLAMGNYVEMRHSVTTPIYRLRKWIDGVLAGFTPSVPWQGLIPALAQTTFPVGAARGWISLYTMVTFRPDISYATAQRKAREQAEMAFQSSVANPMAEFDINLLLDLYAFPRMAVIEGHEYKAFIPYTNIFKILNLEARRLDEPRSSGHQLIHAHVTRIDAHKVYYSPIPTSSAGEQSVDFDYMVYALGSHLPSPINVWADPVPIHGQPESDLPKSNRHGNKPEGTNWLCAAQARLKEANSVLVIGGGALGVQFASDAASLYPRKNITLVHSGAQLLPRFNVWMHNAAMEGLKELGVSVLLSSRVDLNSAEDHDGKRTLKTVDGRRIGAELVLMCTGQRPNTSLLSNVSSSSVDPRTGLVSVLRSLQLGPGSGSTSAQSPLPHIFVIGDAADAFGALNAGHTAWTQRALSLKAEIASRNIGRLITGSGEELERYEAPPHSIKVTLGLDQAIFQSKGQFGKKQGPEECALDLNTPSMWLRRGLSTANMRI</sequence>
<dbReference type="Proteomes" id="UP000650582">
    <property type="component" value="Unassembled WGS sequence"/>
</dbReference>
<dbReference type="GO" id="GO:0071949">
    <property type="term" value="F:FAD binding"/>
    <property type="evidence" value="ECO:0007669"/>
    <property type="project" value="InterPro"/>
</dbReference>
<comment type="similarity">
    <text evidence="10">Belongs to the aromatic-ring hydroxylase family. KMO subfamily.</text>
</comment>
<name>A0A8H7HCW7_9AGAM</name>
<accession>A0A8H7HCW7</accession>
<dbReference type="Pfam" id="PF07992">
    <property type="entry name" value="Pyr_redox_2"/>
    <property type="match status" value="1"/>
</dbReference>
<dbReference type="PANTHER" id="PTHR46028">
    <property type="entry name" value="KYNURENINE 3-MONOOXYGENASE"/>
    <property type="match status" value="1"/>
</dbReference>
<dbReference type="EC" id="1.14.13.9" evidence="10"/>
<evidence type="ECO:0000313" key="14">
    <source>
        <dbReference type="Proteomes" id="UP000650582"/>
    </source>
</evidence>
<comment type="function">
    <text evidence="10">Catalyzes the hydroxylation of L-kynurenine (L-Kyn) to form 3-hydroxy-L-kynurenine (L-3OHKyn). Required for synthesis of quinolinic acid.</text>
</comment>
<keyword evidence="6 10" id="KW-0560">Oxidoreductase</keyword>
<dbReference type="Pfam" id="PF01494">
    <property type="entry name" value="FAD_binding_3"/>
    <property type="match status" value="1"/>
</dbReference>
<dbReference type="InterPro" id="IPR002938">
    <property type="entry name" value="FAD-bd"/>
</dbReference>
<dbReference type="InterPro" id="IPR027545">
    <property type="entry name" value="Kynurenine_monooxygenase"/>
</dbReference>
<evidence type="ECO:0000256" key="9">
    <source>
        <dbReference type="ARBA" id="ARBA00047818"/>
    </source>
</evidence>
<dbReference type="PRINTS" id="PR00420">
    <property type="entry name" value="RNGMNOXGNASE"/>
</dbReference>
<gene>
    <name evidence="10" type="primary">BNA4</name>
    <name evidence="13" type="ORF">RHS04_02803</name>
</gene>
<evidence type="ECO:0000256" key="8">
    <source>
        <dbReference type="ARBA" id="ARBA00023128"/>
    </source>
</evidence>
<dbReference type="GO" id="GO:0034354">
    <property type="term" value="P:'de novo' NAD+ biosynthetic process from L-tryptophan"/>
    <property type="evidence" value="ECO:0007669"/>
    <property type="project" value="UniProtKB-UniRule"/>
</dbReference>
<keyword evidence="5 10" id="KW-0521">NADP</keyword>